<protein>
    <submittedName>
        <fullName evidence="1">Uncharacterized protein</fullName>
    </submittedName>
</protein>
<reference evidence="1 2" key="1">
    <citation type="submission" date="2024-09" db="EMBL/GenBank/DDBJ databases">
        <authorList>
            <person name="Sun Q."/>
            <person name="Mori K."/>
        </authorList>
    </citation>
    <scope>NUCLEOTIDE SEQUENCE [LARGE SCALE GENOMIC DNA]</scope>
    <source>
        <strain evidence="1 2">JCM 13519</strain>
    </source>
</reference>
<comment type="caution">
    <text evidence="1">The sequence shown here is derived from an EMBL/GenBank/DDBJ whole genome shotgun (WGS) entry which is preliminary data.</text>
</comment>
<dbReference type="Proteomes" id="UP001589536">
    <property type="component" value="Unassembled WGS sequence"/>
</dbReference>
<sequence length="147" mass="15529">MGFAEIFVATHDEALKRATALEKGGDASGAAVRIPGISDFEVEQLGDLAGKAVHAAGADYELALVDVTSDALLGVPEAMVRALSELLSYETEGEGSVLDDVAESWAAQEDMPFDAQQSRLYVHQLASLASDVEKTERAGLYVWSAGQ</sequence>
<dbReference type="RefSeq" id="WP_345040194.1">
    <property type="nucleotide sequence ID" value="NZ_BAABED010000001.1"/>
</dbReference>
<gene>
    <name evidence="1" type="ORF">ACFFPI_12025</name>
</gene>
<keyword evidence="2" id="KW-1185">Reference proteome</keyword>
<accession>A0ABV5URN0</accession>
<evidence type="ECO:0000313" key="2">
    <source>
        <dbReference type="Proteomes" id="UP001589536"/>
    </source>
</evidence>
<proteinExistence type="predicted"/>
<evidence type="ECO:0000313" key="1">
    <source>
        <dbReference type="EMBL" id="MFB9714849.1"/>
    </source>
</evidence>
<dbReference type="EMBL" id="JBHMBH010000027">
    <property type="protein sequence ID" value="MFB9714849.1"/>
    <property type="molecule type" value="Genomic_DNA"/>
</dbReference>
<organism evidence="1 2">
    <name type="scientific">Arthrobacter methylotrophus</name>
    <dbReference type="NCBI Taxonomy" id="121291"/>
    <lineage>
        <taxon>Bacteria</taxon>
        <taxon>Bacillati</taxon>
        <taxon>Actinomycetota</taxon>
        <taxon>Actinomycetes</taxon>
        <taxon>Micrococcales</taxon>
        <taxon>Micrococcaceae</taxon>
        <taxon>Arthrobacter</taxon>
    </lineage>
</organism>
<name>A0ABV5URN0_9MICC</name>